<dbReference type="InterPro" id="IPR036291">
    <property type="entry name" value="NAD(P)-bd_dom_sf"/>
</dbReference>
<dbReference type="Gene3D" id="3.40.50.720">
    <property type="entry name" value="NAD(P)-binding Rossmann-like Domain"/>
    <property type="match status" value="1"/>
</dbReference>
<organism evidence="4 5">
    <name type="scientific">Vandammella animalimorsus</name>
    <dbReference type="NCBI Taxonomy" id="2029117"/>
    <lineage>
        <taxon>Bacteria</taxon>
        <taxon>Pseudomonadati</taxon>
        <taxon>Pseudomonadota</taxon>
        <taxon>Betaproteobacteria</taxon>
        <taxon>Burkholderiales</taxon>
        <taxon>Comamonadaceae</taxon>
        <taxon>Vandammella</taxon>
    </lineage>
</organism>
<dbReference type="Gene3D" id="3.90.25.10">
    <property type="entry name" value="UDP-galactose 4-epimerase, domain 1"/>
    <property type="match status" value="1"/>
</dbReference>
<proteinExistence type="inferred from homology"/>
<dbReference type="PANTHER" id="PTHR43000">
    <property type="entry name" value="DTDP-D-GLUCOSE 4,6-DEHYDRATASE-RELATED"/>
    <property type="match status" value="1"/>
</dbReference>
<evidence type="ECO:0000313" key="4">
    <source>
        <dbReference type="EMBL" id="PAT43535.1"/>
    </source>
</evidence>
<feature type="domain" description="NAD-dependent epimerase/dehydratase" evidence="3">
    <location>
        <begin position="18"/>
        <end position="230"/>
    </location>
</feature>
<dbReference type="Pfam" id="PF01370">
    <property type="entry name" value="Epimerase"/>
    <property type="match status" value="1"/>
</dbReference>
<gene>
    <name evidence="4" type="ORF">CK621_03410</name>
</gene>
<dbReference type="AlphaFoldDB" id="A0A2A2AY83"/>
<dbReference type="SUPFAM" id="SSF51735">
    <property type="entry name" value="NAD(P)-binding Rossmann-fold domains"/>
    <property type="match status" value="1"/>
</dbReference>
<sequence length="298" mass="32777">MPPSNRHEPQSARGKGRVLITGASGFTGRYMSQELQAHGWAPVALQANLLDAQALHDAVQQAQPMAVVHLAAVAFVAHGEAEDFYRVNVVGTRNLLAALAALPQPPQRVLLASSANVYGNTAAGLLGEDTPLNPANDYAVSKAAMEMMARLWIERLPIVITRPFNYTGAGQAEQFLVPKIVAHFRQRAAEIELGNLQVWRDFSDVRQIVAIYRRLLELPKLDSGSVFNVGSQRLHSLGDILALAQELTGHQMQVRVNPAFVRANEVRELRADTSRLRASIGQFEPIALRETLQWMLRA</sequence>
<comment type="caution">
    <text evidence="4">The sequence shown here is derived from an EMBL/GenBank/DDBJ whole genome shotgun (WGS) entry which is preliminary data.</text>
</comment>
<dbReference type="EMBL" id="NSJE01000004">
    <property type="protein sequence ID" value="PAT43535.1"/>
    <property type="molecule type" value="Genomic_DNA"/>
</dbReference>
<accession>A0A2A2AY83</accession>
<dbReference type="RefSeq" id="WP_095551304.1">
    <property type="nucleotide sequence ID" value="NZ_NSJE01000004.1"/>
</dbReference>
<comment type="pathway">
    <text evidence="1">Bacterial outer membrane biogenesis; LPS O-antigen biosynthesis.</text>
</comment>
<protein>
    <submittedName>
        <fullName evidence="4">GDP-mannose 4,6 dehydratase</fullName>
    </submittedName>
</protein>
<evidence type="ECO:0000256" key="1">
    <source>
        <dbReference type="ARBA" id="ARBA00005125"/>
    </source>
</evidence>
<reference evidence="4 5" key="1">
    <citation type="submission" date="2017-08" db="EMBL/GenBank/DDBJ databases">
        <title>WGS of Clinical strains of the CDC Group NO-1 linked to zoonotic infections in humans.</title>
        <authorList>
            <person name="Bernier A.-M."/>
            <person name="Bernard K."/>
        </authorList>
    </citation>
    <scope>NUCLEOTIDE SEQUENCE [LARGE SCALE GENOMIC DNA]</scope>
    <source>
        <strain evidence="4 5">NML120219</strain>
    </source>
</reference>
<dbReference type="Proteomes" id="UP000218439">
    <property type="component" value="Unassembled WGS sequence"/>
</dbReference>
<evidence type="ECO:0000313" key="5">
    <source>
        <dbReference type="Proteomes" id="UP000218439"/>
    </source>
</evidence>
<dbReference type="InterPro" id="IPR001509">
    <property type="entry name" value="Epimerase_deHydtase"/>
</dbReference>
<name>A0A2A2AY83_9BURK</name>
<evidence type="ECO:0000259" key="3">
    <source>
        <dbReference type="Pfam" id="PF01370"/>
    </source>
</evidence>
<comment type="similarity">
    <text evidence="2">Belongs to the NAD(P)-dependent epimerase/dehydratase family.</text>
</comment>
<evidence type="ECO:0000256" key="2">
    <source>
        <dbReference type="ARBA" id="ARBA00007637"/>
    </source>
</evidence>